<dbReference type="EMBL" id="AP018449">
    <property type="protein sequence ID" value="BBB90866.1"/>
    <property type="molecule type" value="Genomic_DNA"/>
</dbReference>
<gene>
    <name evidence="2" type="ORF">MAMMFC1_01533</name>
</gene>
<dbReference type="GO" id="GO:0050661">
    <property type="term" value="F:NADP binding"/>
    <property type="evidence" value="ECO:0007669"/>
    <property type="project" value="InterPro"/>
</dbReference>
<keyword evidence="3" id="KW-1185">Reference proteome</keyword>
<dbReference type="InterPro" id="IPR036291">
    <property type="entry name" value="NAD(P)-bd_dom_sf"/>
</dbReference>
<evidence type="ECO:0000313" key="3">
    <source>
        <dbReference type="Proteomes" id="UP000276437"/>
    </source>
</evidence>
<feature type="domain" description="6-phosphogluconate dehydrogenase NADP-binding" evidence="1">
    <location>
        <begin position="2"/>
        <end position="97"/>
    </location>
</feature>
<proteinExistence type="predicted"/>
<dbReference type="Proteomes" id="UP000276437">
    <property type="component" value="Chromosome"/>
</dbReference>
<dbReference type="AlphaFoldDB" id="A0A348AIG8"/>
<organism evidence="2 3">
    <name type="scientific">Methylomusa anaerophila</name>
    <dbReference type="NCBI Taxonomy" id="1930071"/>
    <lineage>
        <taxon>Bacteria</taxon>
        <taxon>Bacillati</taxon>
        <taxon>Bacillota</taxon>
        <taxon>Negativicutes</taxon>
        <taxon>Selenomonadales</taxon>
        <taxon>Sporomusaceae</taxon>
        <taxon>Methylomusa</taxon>
    </lineage>
</organism>
<dbReference type="SUPFAM" id="SSF51735">
    <property type="entry name" value="NAD(P)-binding Rossmann-fold domains"/>
    <property type="match status" value="1"/>
</dbReference>
<evidence type="ECO:0000259" key="1">
    <source>
        <dbReference type="Pfam" id="PF03446"/>
    </source>
</evidence>
<dbReference type="OrthoDB" id="1680212at2"/>
<dbReference type="Pfam" id="PF03446">
    <property type="entry name" value="NAD_binding_2"/>
    <property type="match status" value="1"/>
</dbReference>
<dbReference type="KEGG" id="mana:MAMMFC1_01533"/>
<name>A0A348AIG8_9FIRM</name>
<accession>A0A348AIG8</accession>
<protein>
    <submittedName>
        <fullName evidence="2">NADP oxidoreductase coenzyme F420-dependent</fullName>
    </submittedName>
</protein>
<sequence length="227" mass="24526">MKFGLIGVGRMGKVLASRLSAHADVLIYDRDGVKLNEVADELGLMAANDLAEIASLGTVVLVVPDREVISCIKDFNLLKRPLHVINVATNVAQHVLEETAAKHVRCIGVKFVAHAREMALGSEPVIIVNEWPVELTMLAAEIFAPVGKIIIGQADQVSLINTKAVEMALTAAVEIEEALTKEHYYDPDIIKSAIRQVAAGALKGYADGDLGPFAREIVQAIRAKMKR</sequence>
<dbReference type="InterPro" id="IPR006115">
    <property type="entry name" value="6PGDH_NADP-bd"/>
</dbReference>
<reference evidence="2 3" key="1">
    <citation type="journal article" date="2018" name="Int. J. Syst. Evol. Microbiol.">
        <title>Methylomusa anaerophila gen. nov., sp. nov., an anaerobic methanol-utilizing bacterium isolated from a microbial fuel cell.</title>
        <authorList>
            <person name="Amano N."/>
            <person name="Yamamuro A."/>
            <person name="Miyahara M."/>
            <person name="Kouzuma A."/>
            <person name="Abe T."/>
            <person name="Watanabe K."/>
        </authorList>
    </citation>
    <scope>NUCLEOTIDE SEQUENCE [LARGE SCALE GENOMIC DNA]</scope>
    <source>
        <strain evidence="2 3">MMFC1</strain>
    </source>
</reference>
<dbReference type="RefSeq" id="WP_126307836.1">
    <property type="nucleotide sequence ID" value="NZ_AP018449.1"/>
</dbReference>
<evidence type="ECO:0000313" key="2">
    <source>
        <dbReference type="EMBL" id="BBB90866.1"/>
    </source>
</evidence>
<dbReference type="Gene3D" id="3.40.50.720">
    <property type="entry name" value="NAD(P)-binding Rossmann-like Domain"/>
    <property type="match status" value="1"/>
</dbReference>